<dbReference type="Pfam" id="PF01977">
    <property type="entry name" value="UbiD"/>
    <property type="match status" value="1"/>
</dbReference>
<accession>A0A8E2BBY1</accession>
<comment type="caution">
    <text evidence="4">The sequence shown here is derived from an EMBL/GenBank/DDBJ whole genome shotgun (WGS) entry which is preliminary data.</text>
</comment>
<dbReference type="EMBL" id="JACHGI010000002">
    <property type="protein sequence ID" value="MBB6465609.1"/>
    <property type="molecule type" value="Genomic_DNA"/>
</dbReference>
<dbReference type="InterPro" id="IPR002830">
    <property type="entry name" value="UbiD"/>
</dbReference>
<sequence>MATTTAATNSPLWRDLREWIDHVQAHGQVQTISPEVDPVEELSAITFLGSREVGAPAFLFETLKGNRSDARVLTNMLGASKERYALTVGLDPTLSVGDMVRATRELSKRRIPPILIDQAQAPVMSNTLLGDAIDLTALPAPKFWPGDGGAFIGTGNVTFIRNPENGVVNAGVYRQMLHGPRSIGINMVPGRHGALNRDAWWARGEPCPVVIAYGIDPALFIAATQAYAHDDSEIDAAGGLKGNPVELTGATLSDMLIPARAEMVLEGFIHPGQTAVEGPLGEFHGYYSGKAEMRPVISVEALHYRPQPIMTAALMATYPSCEIGEYHAIMRAARVWDNLEAMGVPGINGVYVYPAASSAAGLMVVSLKQMYPGHTAQVLALAAQSPAAAYCVRWVVAVDDYIEPCDINQVMWAMSVHCNPSDDIDILRKTWSYRTDPSLAPDMRPYGSKALIDACENHRHRSTLPKRALLRESTYQRVAERWDELGLKGRVPQLRSFHQE</sequence>
<feature type="domain" description="3-octaprenyl-4-hydroxybenzoate carboxy-lyase-like Rift-related" evidence="1">
    <location>
        <begin position="117"/>
        <end position="314"/>
    </location>
</feature>
<dbReference type="InterPro" id="IPR049383">
    <property type="entry name" value="UbiD-like_N"/>
</dbReference>
<proteinExistence type="predicted"/>
<dbReference type="GO" id="GO:0008694">
    <property type="term" value="F:4-hydroxy-3-polyprenylbenzoate decarboxylase activity"/>
    <property type="evidence" value="ECO:0007669"/>
    <property type="project" value="UniProtKB-EC"/>
</dbReference>
<evidence type="ECO:0000259" key="1">
    <source>
        <dbReference type="Pfam" id="PF01977"/>
    </source>
</evidence>
<dbReference type="Gene3D" id="3.40.1670.10">
    <property type="entry name" value="UbiD C-terminal domain-like"/>
    <property type="match status" value="1"/>
</dbReference>
<dbReference type="GO" id="GO:0005737">
    <property type="term" value="C:cytoplasm"/>
    <property type="evidence" value="ECO:0007669"/>
    <property type="project" value="TreeGrafter"/>
</dbReference>
<gene>
    <name evidence="4" type="ORF">HNQ96_001467</name>
</gene>
<dbReference type="SUPFAM" id="SSF143968">
    <property type="entry name" value="UbiD C-terminal domain-like"/>
    <property type="match status" value="1"/>
</dbReference>
<feature type="domain" description="3-octaprenyl-4-hydroxybenzoate carboxy-lyase-like C-terminal" evidence="3">
    <location>
        <begin position="329"/>
        <end position="454"/>
    </location>
</feature>
<dbReference type="PANTHER" id="PTHR30108">
    <property type="entry name" value="3-OCTAPRENYL-4-HYDROXYBENZOATE CARBOXY-LYASE-RELATED"/>
    <property type="match status" value="1"/>
</dbReference>
<evidence type="ECO:0000259" key="2">
    <source>
        <dbReference type="Pfam" id="PF20695"/>
    </source>
</evidence>
<dbReference type="Proteomes" id="UP000532373">
    <property type="component" value="Unassembled WGS sequence"/>
</dbReference>
<dbReference type="RefSeq" id="WP_184768109.1">
    <property type="nucleotide sequence ID" value="NZ_JACHGI010000002.1"/>
</dbReference>
<dbReference type="InterPro" id="IPR049381">
    <property type="entry name" value="UbiD-like_C"/>
</dbReference>
<feature type="domain" description="3-octaprenyl-4-hydroxybenzoate carboxy-lyase-like N-terminal" evidence="2">
    <location>
        <begin position="20"/>
        <end position="101"/>
    </location>
</feature>
<dbReference type="SUPFAM" id="SSF50475">
    <property type="entry name" value="FMN-binding split barrel"/>
    <property type="match status" value="1"/>
</dbReference>
<dbReference type="AlphaFoldDB" id="A0A8E2BBY1"/>
<dbReference type="GO" id="GO:0046281">
    <property type="term" value="P:cinnamic acid catabolic process"/>
    <property type="evidence" value="ECO:0007669"/>
    <property type="project" value="TreeGrafter"/>
</dbReference>
<dbReference type="NCBIfam" id="TIGR00148">
    <property type="entry name" value="UbiD family decarboxylase"/>
    <property type="match status" value="1"/>
</dbReference>
<organism evidence="4 5">
    <name type="scientific">Aminobacter carboxidus</name>
    <dbReference type="NCBI Taxonomy" id="376165"/>
    <lineage>
        <taxon>Bacteria</taxon>
        <taxon>Pseudomonadati</taxon>
        <taxon>Pseudomonadota</taxon>
        <taxon>Alphaproteobacteria</taxon>
        <taxon>Hyphomicrobiales</taxon>
        <taxon>Phyllobacteriaceae</taxon>
        <taxon>Aminobacter</taxon>
    </lineage>
</organism>
<keyword evidence="4" id="KW-0456">Lyase</keyword>
<name>A0A8E2BBY1_9HYPH</name>
<dbReference type="InterPro" id="IPR048304">
    <property type="entry name" value="UbiD_Rift_dom"/>
</dbReference>
<dbReference type="PANTHER" id="PTHR30108:SF17">
    <property type="entry name" value="FERULIC ACID DECARBOXYLASE 1"/>
    <property type="match status" value="1"/>
</dbReference>
<reference evidence="4 5" key="1">
    <citation type="submission" date="2020-08" db="EMBL/GenBank/DDBJ databases">
        <title>Genomic Encyclopedia of Type Strains, Phase IV (KMG-IV): sequencing the most valuable type-strain genomes for metagenomic binning, comparative biology and taxonomic classification.</title>
        <authorList>
            <person name="Goeker M."/>
        </authorList>
    </citation>
    <scope>NUCLEOTIDE SEQUENCE [LARGE SCALE GENOMIC DNA]</scope>
    <source>
        <strain evidence="4 5">DSM 17454</strain>
    </source>
</reference>
<evidence type="ECO:0000259" key="3">
    <source>
        <dbReference type="Pfam" id="PF20696"/>
    </source>
</evidence>
<evidence type="ECO:0000313" key="5">
    <source>
        <dbReference type="Proteomes" id="UP000532373"/>
    </source>
</evidence>
<evidence type="ECO:0000313" key="4">
    <source>
        <dbReference type="EMBL" id="MBB6465609.1"/>
    </source>
</evidence>
<dbReference type="EC" id="4.1.1.98" evidence="4"/>
<dbReference type="Pfam" id="PF20696">
    <property type="entry name" value="UbiD_C"/>
    <property type="match status" value="1"/>
</dbReference>
<dbReference type="GO" id="GO:0033494">
    <property type="term" value="P:ferulate metabolic process"/>
    <property type="evidence" value="ECO:0007669"/>
    <property type="project" value="TreeGrafter"/>
</dbReference>
<protein>
    <submittedName>
        <fullName evidence="4">4-hydroxy-3-polyprenylbenzoate decarboxylase</fullName>
        <ecNumber evidence="4">4.1.1.98</ecNumber>
    </submittedName>
</protein>
<dbReference type="Pfam" id="PF20695">
    <property type="entry name" value="UbiD_N"/>
    <property type="match status" value="1"/>
</dbReference>